<accession>A0A9D1MKA7</accession>
<comment type="caution">
    <text evidence="2">The sequence shown here is derived from an EMBL/GenBank/DDBJ whole genome shotgun (WGS) entry which is preliminary data.</text>
</comment>
<feature type="compositionally biased region" description="Basic and acidic residues" evidence="1">
    <location>
        <begin position="1"/>
        <end position="10"/>
    </location>
</feature>
<protein>
    <submittedName>
        <fullName evidence="2">Uncharacterized protein</fullName>
    </submittedName>
</protein>
<dbReference type="Proteomes" id="UP000824110">
    <property type="component" value="Unassembled WGS sequence"/>
</dbReference>
<sequence length="146" mass="15597">MDNLENELKGTADTAEAEDNGKQAAADLGKFKDVKALLEAYAGLEAEFTRRSQRLAELERRNKAERSPDADSAAPSPERTSGEELYKLAKADEKVRGKIIAEYLGEVASGRGVPIIAGGISVPSPAGKPATIKEAGRLAKEFLKNN</sequence>
<organism evidence="2 3">
    <name type="scientific">Candidatus Coproplasma excrementigallinarum</name>
    <dbReference type="NCBI Taxonomy" id="2840747"/>
    <lineage>
        <taxon>Bacteria</taxon>
        <taxon>Bacillati</taxon>
        <taxon>Bacillota</taxon>
        <taxon>Clostridia</taxon>
        <taxon>Eubacteriales</taxon>
        <taxon>Candidatus Coproplasma</taxon>
    </lineage>
</organism>
<evidence type="ECO:0000256" key="1">
    <source>
        <dbReference type="SAM" id="MobiDB-lite"/>
    </source>
</evidence>
<gene>
    <name evidence="2" type="ORF">IAB69_03885</name>
</gene>
<reference evidence="2" key="2">
    <citation type="journal article" date="2021" name="PeerJ">
        <title>Extensive microbial diversity within the chicken gut microbiome revealed by metagenomics and culture.</title>
        <authorList>
            <person name="Gilroy R."/>
            <person name="Ravi A."/>
            <person name="Getino M."/>
            <person name="Pursley I."/>
            <person name="Horton D.L."/>
            <person name="Alikhan N.F."/>
            <person name="Baker D."/>
            <person name="Gharbi K."/>
            <person name="Hall N."/>
            <person name="Watson M."/>
            <person name="Adriaenssens E.M."/>
            <person name="Foster-Nyarko E."/>
            <person name="Jarju S."/>
            <person name="Secka A."/>
            <person name="Antonio M."/>
            <person name="Oren A."/>
            <person name="Chaudhuri R.R."/>
            <person name="La Ragione R."/>
            <person name="Hildebrand F."/>
            <person name="Pallen M.J."/>
        </authorList>
    </citation>
    <scope>NUCLEOTIDE SEQUENCE</scope>
    <source>
        <strain evidence="2">CHK195-12923</strain>
    </source>
</reference>
<feature type="region of interest" description="Disordered" evidence="1">
    <location>
        <begin position="1"/>
        <end position="21"/>
    </location>
</feature>
<feature type="region of interest" description="Disordered" evidence="1">
    <location>
        <begin position="59"/>
        <end position="85"/>
    </location>
</feature>
<dbReference type="AlphaFoldDB" id="A0A9D1MKA7"/>
<reference evidence="2" key="1">
    <citation type="submission" date="2020-10" db="EMBL/GenBank/DDBJ databases">
        <authorList>
            <person name="Gilroy R."/>
        </authorList>
    </citation>
    <scope>NUCLEOTIDE SEQUENCE</scope>
    <source>
        <strain evidence="2">CHK195-12923</strain>
    </source>
</reference>
<feature type="compositionally biased region" description="Basic and acidic residues" evidence="1">
    <location>
        <begin position="59"/>
        <end position="69"/>
    </location>
</feature>
<proteinExistence type="predicted"/>
<dbReference type="EMBL" id="DVNE01000037">
    <property type="protein sequence ID" value="HIU61770.1"/>
    <property type="molecule type" value="Genomic_DNA"/>
</dbReference>
<evidence type="ECO:0000313" key="2">
    <source>
        <dbReference type="EMBL" id="HIU61770.1"/>
    </source>
</evidence>
<name>A0A9D1MKA7_9FIRM</name>
<evidence type="ECO:0000313" key="3">
    <source>
        <dbReference type="Proteomes" id="UP000824110"/>
    </source>
</evidence>